<feature type="compositionally biased region" description="Polar residues" evidence="5">
    <location>
        <begin position="504"/>
        <end position="517"/>
    </location>
</feature>
<dbReference type="InterPro" id="IPR036390">
    <property type="entry name" value="WH_DNA-bd_sf"/>
</dbReference>
<dbReference type="Gene3D" id="1.10.10.10">
    <property type="entry name" value="Winged helix-like DNA-binding domain superfamily/Winged helix DNA-binding domain"/>
    <property type="match status" value="1"/>
</dbReference>
<protein>
    <recommendedName>
        <fullName evidence="6">HSF-type DNA-binding domain-containing protein</fullName>
    </recommendedName>
</protein>
<feature type="region of interest" description="Disordered" evidence="5">
    <location>
        <begin position="368"/>
        <end position="481"/>
    </location>
</feature>
<feature type="region of interest" description="Disordered" evidence="5">
    <location>
        <begin position="501"/>
        <end position="520"/>
    </location>
</feature>
<evidence type="ECO:0000256" key="1">
    <source>
        <dbReference type="ARBA" id="ARBA00004123"/>
    </source>
</evidence>
<dbReference type="GO" id="GO:0043565">
    <property type="term" value="F:sequence-specific DNA binding"/>
    <property type="evidence" value="ECO:0007669"/>
    <property type="project" value="InterPro"/>
</dbReference>
<dbReference type="SUPFAM" id="SSF46785">
    <property type="entry name" value="Winged helix' DNA-binding domain"/>
    <property type="match status" value="1"/>
</dbReference>
<keyword evidence="3" id="KW-0539">Nucleus</keyword>
<organism evidence="7 8">
    <name type="scientific">Phialophora macrospora</name>
    <dbReference type="NCBI Taxonomy" id="1851006"/>
    <lineage>
        <taxon>Eukaryota</taxon>
        <taxon>Fungi</taxon>
        <taxon>Dikarya</taxon>
        <taxon>Ascomycota</taxon>
        <taxon>Pezizomycotina</taxon>
        <taxon>Eurotiomycetes</taxon>
        <taxon>Chaetothyriomycetidae</taxon>
        <taxon>Chaetothyriales</taxon>
        <taxon>Herpotrichiellaceae</taxon>
        <taxon>Phialophora</taxon>
    </lineage>
</organism>
<dbReference type="InterPro" id="IPR000232">
    <property type="entry name" value="HSF_DNA-bd"/>
</dbReference>
<evidence type="ECO:0000313" key="7">
    <source>
        <dbReference type="EMBL" id="KIW66677.1"/>
    </source>
</evidence>
<feature type="region of interest" description="Disordered" evidence="5">
    <location>
        <begin position="1"/>
        <end position="91"/>
    </location>
</feature>
<evidence type="ECO:0000256" key="4">
    <source>
        <dbReference type="RuleBase" id="RU004020"/>
    </source>
</evidence>
<dbReference type="EMBL" id="KN846959">
    <property type="protein sequence ID" value="KIW66677.1"/>
    <property type="molecule type" value="Genomic_DNA"/>
</dbReference>
<dbReference type="PANTHER" id="PTHR10015">
    <property type="entry name" value="HEAT SHOCK TRANSCRIPTION FACTOR"/>
    <property type="match status" value="1"/>
</dbReference>
<comment type="subcellular location">
    <subcellularLocation>
        <location evidence="1">Nucleus</location>
    </subcellularLocation>
</comment>
<reference evidence="7 8" key="1">
    <citation type="submission" date="2015-01" db="EMBL/GenBank/DDBJ databases">
        <title>The Genome Sequence of Capronia semiimmersa CBS27337.</title>
        <authorList>
            <consortium name="The Broad Institute Genomics Platform"/>
            <person name="Cuomo C."/>
            <person name="de Hoog S."/>
            <person name="Gorbushina A."/>
            <person name="Stielow B."/>
            <person name="Teixiera M."/>
            <person name="Abouelleil A."/>
            <person name="Chapman S.B."/>
            <person name="Priest M."/>
            <person name="Young S.K."/>
            <person name="Wortman J."/>
            <person name="Nusbaum C."/>
            <person name="Birren B."/>
        </authorList>
    </citation>
    <scope>NUCLEOTIDE SEQUENCE [LARGE SCALE GENOMIC DNA]</scope>
    <source>
        <strain evidence="7 8">CBS 27337</strain>
    </source>
</reference>
<dbReference type="SMART" id="SM00415">
    <property type="entry name" value="HSF"/>
    <property type="match status" value="1"/>
</dbReference>
<sequence length="591" mass="64308">MSTLFQPAPRNPFGSPVEPSTRPRSMAILPQNPSNGNTSPQSIQEDSIMTSPAPPNMGPPGPGQGNSPDIEQGQSNNNISNGNREPGAFAGASSNAAAGAAGASQGPKVVQTAFIHKLYSMLEDKNIQHLISWSNTNESFVMSPSNEFSKVLAQYFKHTNISSFVRQLNMYGFHKVSDVFHTGSPESALWEFKHGNGSFKKGDLMGLREIKRRASRHTLIHRDSFSNAKPGVSQPGTPAEVMPDTDQRLAGLEQAFYDVHSRLQRTEESYSLLSSRCSALTEGLVRCHQWTHNLTSAIQNLSSPESTLHRDITDMQKEIARQLEYVRALETSQESLQIGRQSFYPGSSTLEPPLSPRGYNYDSRRSSVQIEPQHVGLRPPVPPIPPQFSSSPRRFGSISIPHVSPGFSRPALPPQPPPSVHPLASVVTPPPMNLARRHTSADIREHGWPPPNGSGSPYASGQSSVQWQPSSPQQPPQAPGDQAIRDQLASYEINGPKRTPAVIQASQPTPPLTSSSEAPPVGLGVEASSWALGGSRFPRPSFELHSAPATRRGSMATLHSLLNPAETAEQENEDDIPGHSREDDRKRKRLT</sequence>
<dbReference type="InterPro" id="IPR036388">
    <property type="entry name" value="WH-like_DNA-bd_sf"/>
</dbReference>
<dbReference type="PROSITE" id="PS00434">
    <property type="entry name" value="HSF_DOMAIN"/>
    <property type="match status" value="1"/>
</dbReference>
<feature type="domain" description="HSF-type DNA-binding" evidence="6">
    <location>
        <begin position="152"/>
        <end position="176"/>
    </location>
</feature>
<dbReference type="Pfam" id="PF00447">
    <property type="entry name" value="HSF_DNA-bind"/>
    <property type="match status" value="1"/>
</dbReference>
<dbReference type="Proteomes" id="UP000054266">
    <property type="component" value="Unassembled WGS sequence"/>
</dbReference>
<comment type="similarity">
    <text evidence="4">Belongs to the HSF family.</text>
</comment>
<evidence type="ECO:0000259" key="6">
    <source>
        <dbReference type="PROSITE" id="PS00434"/>
    </source>
</evidence>
<feature type="compositionally biased region" description="Polar residues" evidence="5">
    <location>
        <begin position="31"/>
        <end position="50"/>
    </location>
</feature>
<feature type="compositionally biased region" description="Low complexity" evidence="5">
    <location>
        <begin position="65"/>
        <end position="91"/>
    </location>
</feature>
<dbReference type="STRING" id="5601.A0A0D2DX42"/>
<keyword evidence="8" id="KW-1185">Reference proteome</keyword>
<evidence type="ECO:0000256" key="5">
    <source>
        <dbReference type="SAM" id="MobiDB-lite"/>
    </source>
</evidence>
<dbReference type="PRINTS" id="PR00056">
    <property type="entry name" value="HSFDOMAIN"/>
</dbReference>
<name>A0A0D2DX42_9EURO</name>
<keyword evidence="2" id="KW-0238">DNA-binding</keyword>
<accession>A0A0D2DX42</accession>
<dbReference type="GO" id="GO:0003700">
    <property type="term" value="F:DNA-binding transcription factor activity"/>
    <property type="evidence" value="ECO:0007669"/>
    <property type="project" value="InterPro"/>
</dbReference>
<evidence type="ECO:0000256" key="3">
    <source>
        <dbReference type="ARBA" id="ARBA00023242"/>
    </source>
</evidence>
<feature type="compositionally biased region" description="Low complexity" evidence="5">
    <location>
        <begin position="460"/>
        <end position="471"/>
    </location>
</feature>
<feature type="region of interest" description="Disordered" evidence="5">
    <location>
        <begin position="532"/>
        <end position="591"/>
    </location>
</feature>
<evidence type="ECO:0000256" key="2">
    <source>
        <dbReference type="ARBA" id="ARBA00023125"/>
    </source>
</evidence>
<dbReference type="FunFam" id="1.10.10.10:FF:000229">
    <property type="entry name" value="HSF-type DNA-binding domain protein"/>
    <property type="match status" value="1"/>
</dbReference>
<feature type="compositionally biased region" description="Pro residues" evidence="5">
    <location>
        <begin position="52"/>
        <end position="62"/>
    </location>
</feature>
<dbReference type="AlphaFoldDB" id="A0A0D2DX42"/>
<dbReference type="PANTHER" id="PTHR10015:SF396">
    <property type="entry name" value="FLOCCULATION SUPPRESSION PROTEIN"/>
    <property type="match status" value="1"/>
</dbReference>
<gene>
    <name evidence="7" type="ORF">PV04_05986</name>
</gene>
<feature type="compositionally biased region" description="Basic and acidic residues" evidence="5">
    <location>
        <begin position="576"/>
        <end position="585"/>
    </location>
</feature>
<evidence type="ECO:0000313" key="8">
    <source>
        <dbReference type="Proteomes" id="UP000054266"/>
    </source>
</evidence>
<dbReference type="HOGENOM" id="CLU_031225_0_0_1"/>
<feature type="compositionally biased region" description="Pro residues" evidence="5">
    <location>
        <begin position="411"/>
        <end position="420"/>
    </location>
</feature>
<dbReference type="GO" id="GO:0005634">
    <property type="term" value="C:nucleus"/>
    <property type="evidence" value="ECO:0007669"/>
    <property type="project" value="UniProtKB-SubCell"/>
</dbReference>
<proteinExistence type="inferred from homology"/>